<feature type="region of interest" description="Disordered" evidence="1">
    <location>
        <begin position="114"/>
        <end position="157"/>
    </location>
</feature>
<feature type="compositionally biased region" description="Acidic residues" evidence="1">
    <location>
        <begin position="68"/>
        <end position="77"/>
    </location>
</feature>
<feature type="region of interest" description="Disordered" evidence="1">
    <location>
        <begin position="68"/>
        <end position="90"/>
    </location>
</feature>
<sequence>MVEFYEVCQIGRESVKSVNASILAALIRQLVSKYEQQKSKSQNYKYYIKCKEKFEIMHKKIGEDEGFESDANEEDSIPADASNEDTQSTSSSCFLVDDHVFRLNRDLFSFAKESDSPNSIVGSSDSANSSGSSDTDEIDIHSLTPSPVGQGKNPDYGKKRLDRVTNLKKEEFPIADVIFCHTDPKYPTIIAWVIKKNHADYDISSRLGKTGVETIPKNENCLEVIITKCKSIDTTRELCSSYQEFSKRIKLDQYKSVFRKKDADQKKSVSLASLLDSKETRVSLSDMKVTTSGLIKASELSILNPKIITSFQTDVKNSVSLNSLIKSEGQRQKVNQESKVPDNEVGEEALKKAQSLLNLSKIRESKSDSNSSGLNDHFNLVQRTDLNGITHLEVSKGTEPKSILGDRFMNKSKIRKEIEGVILTDADSYAKKEPIRQRQSPVLVDKTKVWRSQENIQDPPPIRPERRKFIKKKGLAPSPPIANRFDSQSVHQDKAKNTFYLTQPKTEKEPGQKIVKGQYIRVQSWGNQNNICESNLGSWKGGEPRERLSRKSEDKYIERRRSKSATRTAKRTPMAYRYIDITDDSYYPGNTSRLYGLSQKIREFGGSVVGGANVRRRRNSFDDIIHLDNRSKGNLKSVIKKNKKINDKCCEPKKVTFSAFATVQLIN</sequence>
<accession>A0AAW2HB57</accession>
<proteinExistence type="predicted"/>
<name>A0AAW2HB57_9NEOP</name>
<evidence type="ECO:0000313" key="2">
    <source>
        <dbReference type="EMBL" id="KAL0267119.1"/>
    </source>
</evidence>
<evidence type="ECO:0000256" key="1">
    <source>
        <dbReference type="SAM" id="MobiDB-lite"/>
    </source>
</evidence>
<reference evidence="2" key="1">
    <citation type="journal article" date="2024" name="Gigascience">
        <title>Chromosome-level genome of the poultry shaft louse Menopon gallinae provides insight into the host-switching and adaptive evolution of parasitic lice.</title>
        <authorList>
            <person name="Xu Y."/>
            <person name="Ma L."/>
            <person name="Liu S."/>
            <person name="Liang Y."/>
            <person name="Liu Q."/>
            <person name="He Z."/>
            <person name="Tian L."/>
            <person name="Duan Y."/>
            <person name="Cai W."/>
            <person name="Li H."/>
            <person name="Song F."/>
        </authorList>
    </citation>
    <scope>NUCLEOTIDE SEQUENCE</scope>
    <source>
        <strain evidence="2">Cailab_2023a</strain>
    </source>
</reference>
<gene>
    <name evidence="2" type="ORF">PYX00_009474</name>
</gene>
<organism evidence="2">
    <name type="scientific">Menopon gallinae</name>
    <name type="common">poultry shaft louse</name>
    <dbReference type="NCBI Taxonomy" id="328185"/>
    <lineage>
        <taxon>Eukaryota</taxon>
        <taxon>Metazoa</taxon>
        <taxon>Ecdysozoa</taxon>
        <taxon>Arthropoda</taxon>
        <taxon>Hexapoda</taxon>
        <taxon>Insecta</taxon>
        <taxon>Pterygota</taxon>
        <taxon>Neoptera</taxon>
        <taxon>Paraneoptera</taxon>
        <taxon>Psocodea</taxon>
        <taxon>Troctomorpha</taxon>
        <taxon>Phthiraptera</taxon>
        <taxon>Amblycera</taxon>
        <taxon>Menoponidae</taxon>
        <taxon>Menopon</taxon>
    </lineage>
</organism>
<dbReference type="AlphaFoldDB" id="A0AAW2HB57"/>
<protein>
    <submittedName>
        <fullName evidence="2">Uncharacterized protein</fullName>
    </submittedName>
</protein>
<feature type="compositionally biased region" description="Low complexity" evidence="1">
    <location>
        <begin position="118"/>
        <end position="133"/>
    </location>
</feature>
<dbReference type="EMBL" id="JARGDH010000005">
    <property type="protein sequence ID" value="KAL0267119.1"/>
    <property type="molecule type" value="Genomic_DNA"/>
</dbReference>
<comment type="caution">
    <text evidence="2">The sequence shown here is derived from an EMBL/GenBank/DDBJ whole genome shotgun (WGS) entry which is preliminary data.</text>
</comment>